<dbReference type="Proteomes" id="UP000193884">
    <property type="component" value="Unassembled WGS sequence"/>
</dbReference>
<sequence length="428" mass="48147">MADPYFRSLPLFPTYAVGDVNIDGLVPACRVESWEAFIEAMRSPNHNKAKGEIVYRGQAGHNWHLSSTLGRLFDGGAVPAEHQANLLNQFRLAMRGRGLDVSNLDEHEVWAFGQHHGLRTPLIDWTKSPYVALFFAFDEPDIKGVDNPSRAVFCLNMTAIRADESLSEIIFEPTHHENARLVNQAGLFTITPSGRDNLVSAILNELTENEVIDPSAPMDIARFIAKIHIPNEHRIECLNTLRKMNIHHANLFPDPGGASKYCNDWLARVIEEERRGELESQALEQQRLKAQAGVQEEQREVVPAPFDPRLIEVGEISADVITELLQSTLGQGGEFPPELLAGWAPRIINLYERTAGADWPERDAARVSLKLEFRKFLLSNSVNRSVAETCALLLLDLFESNWRKSNQRPRQQKWGDFFKVSEPSGEAT</sequence>
<dbReference type="InterPro" id="IPR014966">
    <property type="entry name" value="FRG-dom"/>
</dbReference>
<dbReference type="Pfam" id="PF08867">
    <property type="entry name" value="FRG"/>
    <property type="match status" value="1"/>
</dbReference>
<dbReference type="RefSeq" id="WP_085383441.1">
    <property type="nucleotide sequence ID" value="NZ_NAFJ01000103.1"/>
</dbReference>
<organism evidence="2 3">
    <name type="scientific">Bradyrhizobium canariense</name>
    <dbReference type="NCBI Taxonomy" id="255045"/>
    <lineage>
        <taxon>Bacteria</taxon>
        <taxon>Pseudomonadati</taxon>
        <taxon>Pseudomonadota</taxon>
        <taxon>Alphaproteobacteria</taxon>
        <taxon>Hyphomicrobiales</taxon>
        <taxon>Nitrobacteraceae</taxon>
        <taxon>Bradyrhizobium</taxon>
    </lineage>
</organism>
<accession>A0ABX3X9Y6</accession>
<name>A0ABX3X9Y6_9BRAD</name>
<protein>
    <recommendedName>
        <fullName evidence="1">FRG domain-containing protein</fullName>
    </recommendedName>
</protein>
<evidence type="ECO:0000313" key="2">
    <source>
        <dbReference type="EMBL" id="OSJ34536.1"/>
    </source>
</evidence>
<reference evidence="2 3" key="1">
    <citation type="submission" date="2017-03" db="EMBL/GenBank/DDBJ databases">
        <title>Whole genome sequences of fourteen strains of Bradyrhizobium canariense and one strain of Bradyrhizobium japonicum isolated from Lupinus (Papilionoideae: Genisteae) species in Algeria.</title>
        <authorList>
            <person name="Crovadore J."/>
            <person name="Chekireb D."/>
            <person name="Brachmann A."/>
            <person name="Chablais R."/>
            <person name="Cochard B."/>
            <person name="Lefort F."/>
        </authorList>
    </citation>
    <scope>NUCLEOTIDE SEQUENCE [LARGE SCALE GENOMIC DNA]</scope>
    <source>
        <strain evidence="2 3">UBMAN05</strain>
    </source>
</reference>
<proteinExistence type="predicted"/>
<comment type="caution">
    <text evidence="2">The sequence shown here is derived from an EMBL/GenBank/DDBJ whole genome shotgun (WGS) entry which is preliminary data.</text>
</comment>
<evidence type="ECO:0000313" key="3">
    <source>
        <dbReference type="Proteomes" id="UP000193884"/>
    </source>
</evidence>
<feature type="domain" description="FRG" evidence="1">
    <location>
        <begin position="49"/>
        <end position="152"/>
    </location>
</feature>
<gene>
    <name evidence="2" type="ORF">BST63_03440</name>
</gene>
<evidence type="ECO:0000259" key="1">
    <source>
        <dbReference type="SMART" id="SM00901"/>
    </source>
</evidence>
<keyword evidence="3" id="KW-1185">Reference proteome</keyword>
<dbReference type="SMART" id="SM00901">
    <property type="entry name" value="FRG"/>
    <property type="match status" value="1"/>
</dbReference>
<dbReference type="EMBL" id="NAFK01000122">
    <property type="protein sequence ID" value="OSJ34536.1"/>
    <property type="molecule type" value="Genomic_DNA"/>
</dbReference>